<evidence type="ECO:0000313" key="3">
    <source>
        <dbReference type="EMBL" id="KAL3802131.1"/>
    </source>
</evidence>
<keyword evidence="2" id="KW-1133">Transmembrane helix</keyword>
<dbReference type="Proteomes" id="UP001530400">
    <property type="component" value="Unassembled WGS sequence"/>
</dbReference>
<proteinExistence type="predicted"/>
<feature type="region of interest" description="Disordered" evidence="1">
    <location>
        <begin position="53"/>
        <end position="96"/>
    </location>
</feature>
<reference evidence="3 4" key="1">
    <citation type="submission" date="2024-10" db="EMBL/GenBank/DDBJ databases">
        <title>Updated reference genomes for cyclostephanoid diatoms.</title>
        <authorList>
            <person name="Roberts W.R."/>
            <person name="Alverson A.J."/>
        </authorList>
    </citation>
    <scope>NUCLEOTIDE SEQUENCE [LARGE SCALE GENOMIC DNA]</scope>
    <source>
        <strain evidence="3 4">AJA010-31</strain>
    </source>
</reference>
<name>A0ABD3QRC8_9STRA</name>
<comment type="caution">
    <text evidence="3">The sequence shown here is derived from an EMBL/GenBank/DDBJ whole genome shotgun (WGS) entry which is preliminary data.</text>
</comment>
<gene>
    <name evidence="3" type="ORF">ACHAWO_004224</name>
</gene>
<evidence type="ECO:0000256" key="1">
    <source>
        <dbReference type="SAM" id="MobiDB-lite"/>
    </source>
</evidence>
<keyword evidence="4" id="KW-1185">Reference proteome</keyword>
<feature type="compositionally biased region" description="Low complexity" evidence="1">
    <location>
        <begin position="76"/>
        <end position="85"/>
    </location>
</feature>
<organism evidence="3 4">
    <name type="scientific">Cyclotella atomus</name>
    <dbReference type="NCBI Taxonomy" id="382360"/>
    <lineage>
        <taxon>Eukaryota</taxon>
        <taxon>Sar</taxon>
        <taxon>Stramenopiles</taxon>
        <taxon>Ochrophyta</taxon>
        <taxon>Bacillariophyta</taxon>
        <taxon>Coscinodiscophyceae</taxon>
        <taxon>Thalassiosirophycidae</taxon>
        <taxon>Stephanodiscales</taxon>
        <taxon>Stephanodiscaceae</taxon>
        <taxon>Cyclotella</taxon>
    </lineage>
</organism>
<sequence>MKFDCVAVRIFSNAARSSAAGVLHRDCVYNFLSQNKSQMNLVQVHSNWVAHQAIPPHKNNNNNNSASTKKLEAGKPKVAAAKGGAMPKIKSHVGSDDETKKFSNVITPTLKGIETKGAGGDSFDSAVDQVSDLLHPYFSLSNQSFASLILICLLILFLLLLKY</sequence>
<evidence type="ECO:0000256" key="2">
    <source>
        <dbReference type="SAM" id="Phobius"/>
    </source>
</evidence>
<keyword evidence="2" id="KW-0472">Membrane</keyword>
<protein>
    <submittedName>
        <fullName evidence="3">Uncharacterized protein</fullName>
    </submittedName>
</protein>
<accession>A0ABD3QRC8</accession>
<dbReference type="EMBL" id="JALLPJ020000111">
    <property type="protein sequence ID" value="KAL3802131.1"/>
    <property type="molecule type" value="Genomic_DNA"/>
</dbReference>
<feature type="transmembrane region" description="Helical" evidence="2">
    <location>
        <begin position="144"/>
        <end position="161"/>
    </location>
</feature>
<keyword evidence="2" id="KW-0812">Transmembrane</keyword>
<evidence type="ECO:0000313" key="4">
    <source>
        <dbReference type="Proteomes" id="UP001530400"/>
    </source>
</evidence>
<dbReference type="AlphaFoldDB" id="A0ABD3QRC8"/>